<comment type="similarity">
    <text evidence="1 2">Belongs to the small heat shock protein (HSP20) family.</text>
</comment>
<organism evidence="4 6">
    <name type="scientific">Rubrobacter radiotolerans</name>
    <name type="common">Arthrobacter radiotolerans</name>
    <dbReference type="NCBI Taxonomy" id="42256"/>
    <lineage>
        <taxon>Bacteria</taxon>
        <taxon>Bacillati</taxon>
        <taxon>Actinomycetota</taxon>
        <taxon>Rubrobacteria</taxon>
        <taxon>Rubrobacterales</taxon>
        <taxon>Rubrobacteraceae</taxon>
        <taxon>Rubrobacter</taxon>
    </lineage>
</organism>
<dbReference type="OrthoDB" id="3855217at2"/>
<dbReference type="STRING" id="42256.RradSPS_2375"/>
<evidence type="ECO:0000256" key="1">
    <source>
        <dbReference type="PROSITE-ProRule" id="PRU00285"/>
    </source>
</evidence>
<evidence type="ECO:0000313" key="6">
    <source>
        <dbReference type="Proteomes" id="UP000025229"/>
    </source>
</evidence>
<dbReference type="eggNOG" id="COG0071">
    <property type="taxonomic scope" value="Bacteria"/>
</dbReference>
<dbReference type="AlphaFoldDB" id="A0A023X5Q6"/>
<dbReference type="PROSITE" id="PS01031">
    <property type="entry name" value="SHSP"/>
    <property type="match status" value="1"/>
</dbReference>
<dbReference type="PANTHER" id="PTHR11527">
    <property type="entry name" value="HEAT-SHOCK PROTEIN 20 FAMILY MEMBER"/>
    <property type="match status" value="1"/>
</dbReference>
<dbReference type="Gene3D" id="2.60.40.790">
    <property type="match status" value="1"/>
</dbReference>
<dbReference type="CDD" id="cd06464">
    <property type="entry name" value="ACD_sHsps-like"/>
    <property type="match status" value="1"/>
</dbReference>
<dbReference type="Proteomes" id="UP001281130">
    <property type="component" value="Unassembled WGS sequence"/>
</dbReference>
<evidence type="ECO:0000313" key="5">
    <source>
        <dbReference type="EMBL" id="MDX5895061.1"/>
    </source>
</evidence>
<protein>
    <submittedName>
        <fullName evidence="5">Hsp20/alpha crystallin family protein</fullName>
    </submittedName>
    <submittedName>
        <fullName evidence="4">Molecular chaperone (Small heat shock protein)</fullName>
    </submittedName>
</protein>
<dbReference type="HOGENOM" id="CLU_046737_12_0_11"/>
<reference evidence="4 6" key="1">
    <citation type="submission" date="2014-03" db="EMBL/GenBank/DDBJ databases">
        <title>Complete genome sequence of the Radio-Resistant Rubrobacter radiotolerans RSPS-4.</title>
        <authorList>
            <person name="Egas C.C."/>
            <person name="Barroso C.C."/>
            <person name="Froufe H.J.C."/>
            <person name="Pacheco J.J."/>
            <person name="Albuquerque L.L."/>
            <person name="da Costa M.M.S."/>
        </authorList>
    </citation>
    <scope>NUCLEOTIDE SEQUENCE [LARGE SCALE GENOMIC DNA]</scope>
    <source>
        <strain evidence="4 6">RSPS-4</strain>
    </source>
</reference>
<sequence>MTLSPFRGRGFYDLHSEMNRMFDDMFGGLLRRSGGMQRASEWAPSVDVLHREGDLIVRAELPGVKLEDVDITVQDGMLTISGERKQEDEKQEAGYYVRERRYGSFRRSMQLPEGVDEEKIHARFEDGVLEVTLEGAAAVREPRRIQIESANGHKTDEDATS</sequence>
<evidence type="ECO:0000256" key="2">
    <source>
        <dbReference type="RuleBase" id="RU003616"/>
    </source>
</evidence>
<name>A0A023X5Q6_RUBRA</name>
<reference evidence="5" key="2">
    <citation type="submission" date="2023-11" db="EMBL/GenBank/DDBJ databases">
        <title>MicrobeMod: A computational toolkit for identifying prokaryotic methylation and restriction-modification with nanopore sequencing.</title>
        <authorList>
            <person name="Crits-Christoph A."/>
            <person name="Kang S.C."/>
            <person name="Lee H."/>
            <person name="Ostrov N."/>
        </authorList>
    </citation>
    <scope>NUCLEOTIDE SEQUENCE</scope>
    <source>
        <strain evidence="5">ATCC 51242</strain>
    </source>
</reference>
<evidence type="ECO:0000259" key="3">
    <source>
        <dbReference type="PROSITE" id="PS01031"/>
    </source>
</evidence>
<accession>A0A023X5Q6</accession>
<dbReference type="EMBL" id="CP007514">
    <property type="protein sequence ID" value="AHY47658.1"/>
    <property type="molecule type" value="Genomic_DNA"/>
</dbReference>
<dbReference type="RefSeq" id="WP_084263962.1">
    <property type="nucleotide sequence ID" value="NZ_CP007514.1"/>
</dbReference>
<dbReference type="EMBL" id="JAWXXX010000001">
    <property type="protein sequence ID" value="MDX5895061.1"/>
    <property type="molecule type" value="Genomic_DNA"/>
</dbReference>
<evidence type="ECO:0000313" key="4">
    <source>
        <dbReference type="EMBL" id="AHY47658.1"/>
    </source>
</evidence>
<dbReference type="InterPro" id="IPR008978">
    <property type="entry name" value="HSP20-like_chaperone"/>
</dbReference>
<keyword evidence="4" id="KW-0346">Stress response</keyword>
<dbReference type="Proteomes" id="UP000025229">
    <property type="component" value="Chromosome"/>
</dbReference>
<dbReference type="KEGG" id="rrd:RradSPS_2375"/>
<dbReference type="InterPro" id="IPR002068">
    <property type="entry name" value="A-crystallin/Hsp20_dom"/>
</dbReference>
<dbReference type="InterPro" id="IPR031107">
    <property type="entry name" value="Small_HSP"/>
</dbReference>
<dbReference type="Pfam" id="PF00011">
    <property type="entry name" value="HSP20"/>
    <property type="match status" value="1"/>
</dbReference>
<proteinExistence type="inferred from homology"/>
<dbReference type="SUPFAM" id="SSF49764">
    <property type="entry name" value="HSP20-like chaperones"/>
    <property type="match status" value="1"/>
</dbReference>
<keyword evidence="6" id="KW-1185">Reference proteome</keyword>
<feature type="domain" description="SHSP" evidence="3">
    <location>
        <begin position="37"/>
        <end position="150"/>
    </location>
</feature>
<gene>
    <name evidence="4" type="ORF">RradSPS_2375</name>
    <name evidence="5" type="ORF">SIL72_13625</name>
</gene>